<keyword evidence="5" id="KW-0285">Flavoprotein</keyword>
<dbReference type="InterPro" id="IPR012133">
    <property type="entry name" value="Alpha-hydoxy_acid_DH_FMN"/>
</dbReference>
<dbReference type="PROSITE" id="PS51349">
    <property type="entry name" value="FMN_HYDROXY_ACID_DH_2"/>
    <property type="match status" value="1"/>
</dbReference>
<evidence type="ECO:0000256" key="2">
    <source>
        <dbReference type="ARBA" id="ARBA00023002"/>
    </source>
</evidence>
<dbReference type="InterPro" id="IPR037350">
    <property type="entry name" value="LMO_FMN"/>
</dbReference>
<keyword evidence="2" id="KW-0560">Oxidoreductase</keyword>
<evidence type="ECO:0000256" key="3">
    <source>
        <dbReference type="ARBA" id="ARBA00024042"/>
    </source>
</evidence>
<name>A0A383XPR8_9GAMM</name>
<evidence type="ECO:0000313" key="7">
    <source>
        <dbReference type="EMBL" id="PWN54622.1"/>
    </source>
</evidence>
<dbReference type="PANTHER" id="PTHR10578">
    <property type="entry name" value="S -2-HYDROXY-ACID OXIDASE-RELATED"/>
    <property type="match status" value="1"/>
</dbReference>
<dbReference type="InterPro" id="IPR000262">
    <property type="entry name" value="FMN-dep_DH"/>
</dbReference>
<comment type="caution">
    <text evidence="7">The sequence shown here is derived from an EMBL/GenBank/DDBJ whole genome shotgun (WGS) entry which is preliminary data.</text>
</comment>
<feature type="binding site" evidence="5">
    <location>
        <position position="153"/>
    </location>
    <ligand>
        <name>FMN</name>
        <dbReference type="ChEBI" id="CHEBI:58210"/>
    </ligand>
</feature>
<dbReference type="RefSeq" id="WP_109721627.1">
    <property type="nucleotide sequence ID" value="NZ_QEQK01000021.1"/>
</dbReference>
<dbReference type="SUPFAM" id="SSF51395">
    <property type="entry name" value="FMN-linked oxidoreductases"/>
    <property type="match status" value="1"/>
</dbReference>
<dbReference type="OrthoDB" id="9770452at2"/>
<gene>
    <name evidence="7" type="ORF">DEH80_16505</name>
</gene>
<feature type="binding site" evidence="5">
    <location>
        <position position="49"/>
    </location>
    <ligand>
        <name>glyoxylate</name>
        <dbReference type="ChEBI" id="CHEBI:36655"/>
    </ligand>
</feature>
<dbReference type="CDD" id="cd03332">
    <property type="entry name" value="LMO_FMN"/>
    <property type="match status" value="1"/>
</dbReference>
<dbReference type="EMBL" id="QEQK01000021">
    <property type="protein sequence ID" value="PWN54622.1"/>
    <property type="molecule type" value="Genomic_DNA"/>
</dbReference>
<dbReference type="Pfam" id="PF01070">
    <property type="entry name" value="FMN_dh"/>
    <property type="match status" value="1"/>
</dbReference>
<sequence length="422" mass="44868">MDQSAGGAAARQREIYVHGAAGRRSPVPVDVEELELAARDVMTPEAFAYIAGGAGRERTMEANLAGFDAWQIVPRMLRDVGTRSLQTEFLGQTLASPLLLSPIGVLEMAHPEADLAVGRAAAACDVPYIFSNQASEPMEAVAEAMGDARRYFQLYWSKSNELVESFVSRAEAAGCEAIFVTLDTTLLGWRTRDLGLAYLPFLRGKGIAQYTSDPVFERLMQQDTEGDAPRAPISVKALATLVESAMSYPGSTLSALGSGNALKAVRTFVDIYSRPTLTWDDLDFLRQCTDLPILLKGIQHPDDARRAVDAGVQGIMVSNHGGRQVDGAIGSIEALPAIAEAVGGQIDIAFDSGIRGGADMLKALALGADVVGVGRPYCYGLAIAGESGVRDVLGNLLADFELTMALSGVSEVSQISRDLLEV</sequence>
<comment type="cofactor">
    <cofactor evidence="1">
        <name>FMN</name>
        <dbReference type="ChEBI" id="CHEBI:58210"/>
    </cofactor>
</comment>
<dbReference type="GO" id="GO:0010181">
    <property type="term" value="F:FMN binding"/>
    <property type="evidence" value="ECO:0007669"/>
    <property type="project" value="InterPro"/>
</dbReference>
<feature type="binding site" evidence="5">
    <location>
        <position position="190"/>
    </location>
    <ligand>
        <name>glyoxylate</name>
        <dbReference type="ChEBI" id="CHEBI:36655"/>
    </ligand>
</feature>
<keyword evidence="5" id="KW-0288">FMN</keyword>
<feature type="binding site" evidence="5">
    <location>
        <position position="181"/>
    </location>
    <ligand>
        <name>FMN</name>
        <dbReference type="ChEBI" id="CHEBI:58210"/>
    </ligand>
</feature>
<accession>A0A383XPR8</accession>
<dbReference type="InterPro" id="IPR037396">
    <property type="entry name" value="FMN_HAD"/>
</dbReference>
<evidence type="ECO:0000259" key="6">
    <source>
        <dbReference type="PROSITE" id="PS51349"/>
    </source>
</evidence>
<keyword evidence="8" id="KW-1185">Reference proteome</keyword>
<dbReference type="InterPro" id="IPR008259">
    <property type="entry name" value="FMN_hydac_DH_AS"/>
</dbReference>
<feature type="binding site" evidence="5">
    <location>
        <position position="323"/>
    </location>
    <ligand>
        <name>glyoxylate</name>
        <dbReference type="ChEBI" id="CHEBI:36655"/>
    </ligand>
</feature>
<reference evidence="7 8" key="1">
    <citation type="submission" date="2018-05" db="EMBL/GenBank/DDBJ databases">
        <title>Abyssibacter profundi OUC007T gen. nov., sp. nov, a marine bacterium isolated from seawater of the Mariana Trench.</title>
        <authorList>
            <person name="Zhou S."/>
        </authorList>
    </citation>
    <scope>NUCLEOTIDE SEQUENCE [LARGE SCALE GENOMIC DNA]</scope>
    <source>
        <strain evidence="7 8">OUC007</strain>
    </source>
</reference>
<evidence type="ECO:0000256" key="4">
    <source>
        <dbReference type="PIRSR" id="PIRSR000138-1"/>
    </source>
</evidence>
<evidence type="ECO:0000256" key="5">
    <source>
        <dbReference type="PIRSR" id="PIRSR000138-2"/>
    </source>
</evidence>
<feature type="binding site" evidence="5">
    <location>
        <begin position="102"/>
        <end position="104"/>
    </location>
    <ligand>
        <name>FMN</name>
        <dbReference type="ChEBI" id="CHEBI:58210"/>
    </ligand>
</feature>
<feature type="binding site" evidence="5">
    <location>
        <position position="131"/>
    </location>
    <ligand>
        <name>FMN</name>
        <dbReference type="ChEBI" id="CHEBI:58210"/>
    </ligand>
</feature>
<dbReference type="Gene3D" id="3.20.20.70">
    <property type="entry name" value="Aldolase class I"/>
    <property type="match status" value="1"/>
</dbReference>
<feature type="binding site" evidence="5">
    <location>
        <position position="296"/>
    </location>
    <ligand>
        <name>FMN</name>
        <dbReference type="ChEBI" id="CHEBI:58210"/>
    </ligand>
</feature>
<feature type="binding site" evidence="5">
    <location>
        <begin position="351"/>
        <end position="355"/>
    </location>
    <ligand>
        <name>FMN</name>
        <dbReference type="ChEBI" id="CHEBI:58210"/>
    </ligand>
</feature>
<dbReference type="GO" id="GO:0004497">
    <property type="term" value="F:monooxygenase activity"/>
    <property type="evidence" value="ECO:0007669"/>
    <property type="project" value="UniProtKB-KW"/>
</dbReference>
<feature type="active site" description="Proton acceptor" evidence="4">
    <location>
        <position position="320"/>
    </location>
</feature>
<feature type="binding site" evidence="5">
    <location>
        <begin position="374"/>
        <end position="375"/>
    </location>
    <ligand>
        <name>FMN</name>
        <dbReference type="ChEBI" id="CHEBI:58210"/>
    </ligand>
</feature>
<dbReference type="AlphaFoldDB" id="A0A383XPR8"/>
<proteinExistence type="inferred from homology"/>
<feature type="binding site" evidence="5">
    <location>
        <position position="155"/>
    </location>
    <ligand>
        <name>glyoxylate</name>
        <dbReference type="ChEBI" id="CHEBI:36655"/>
    </ligand>
</feature>
<evidence type="ECO:0000313" key="8">
    <source>
        <dbReference type="Proteomes" id="UP000251800"/>
    </source>
</evidence>
<dbReference type="PIRSF" id="PIRSF000138">
    <property type="entry name" value="Al-hdrx_acd_dh"/>
    <property type="match status" value="1"/>
</dbReference>
<comment type="similarity">
    <text evidence="3">Belongs to the FMN-dependent alpha-hydroxy acid dehydrogenase family.</text>
</comment>
<evidence type="ECO:0000256" key="1">
    <source>
        <dbReference type="ARBA" id="ARBA00001917"/>
    </source>
</evidence>
<feature type="binding site" evidence="5">
    <location>
        <position position="318"/>
    </location>
    <ligand>
        <name>FMN</name>
        <dbReference type="ChEBI" id="CHEBI:58210"/>
    </ligand>
</feature>
<organism evidence="7 8">
    <name type="scientific">Abyssibacter profundi</name>
    <dbReference type="NCBI Taxonomy" id="2182787"/>
    <lineage>
        <taxon>Bacteria</taxon>
        <taxon>Pseudomonadati</taxon>
        <taxon>Pseudomonadota</taxon>
        <taxon>Gammaproteobacteria</taxon>
        <taxon>Chromatiales</taxon>
        <taxon>Oceanococcaceae</taxon>
        <taxon>Abyssibacter</taxon>
    </lineage>
</organism>
<dbReference type="Proteomes" id="UP000251800">
    <property type="component" value="Unassembled WGS sequence"/>
</dbReference>
<feature type="domain" description="FMN hydroxy acid dehydrogenase" evidence="6">
    <location>
        <begin position="23"/>
        <end position="422"/>
    </location>
</feature>
<feature type="binding site" evidence="5">
    <location>
        <position position="320"/>
    </location>
    <ligand>
        <name>glyoxylate</name>
        <dbReference type="ChEBI" id="CHEBI:36655"/>
    </ligand>
</feature>
<dbReference type="PANTHER" id="PTHR10578:SF143">
    <property type="entry name" value="FMN-DEPENDENT ALPHA-HYDROXY ACID DEHYDROGENASE PB1A11.03"/>
    <property type="match status" value="1"/>
</dbReference>
<keyword evidence="7" id="KW-0503">Monooxygenase</keyword>
<dbReference type="InterPro" id="IPR013785">
    <property type="entry name" value="Aldolase_TIM"/>
</dbReference>
<protein>
    <submittedName>
        <fullName evidence="7">Lactate 2-monooxygenase</fullName>
    </submittedName>
</protein>
<dbReference type="PROSITE" id="PS00557">
    <property type="entry name" value="FMN_HYDROXY_ACID_DH_1"/>
    <property type="match status" value="1"/>
</dbReference>